<dbReference type="PRINTS" id="PR00970">
    <property type="entry name" value="RIBTRNSFRASE"/>
</dbReference>
<proteinExistence type="inferred from homology"/>
<evidence type="ECO:0000256" key="4">
    <source>
        <dbReference type="ARBA" id="ARBA00022656"/>
    </source>
</evidence>
<dbReference type="Bgee" id="ENSLACG00000004497">
    <property type="expression patterns" value="Expressed in muscle tissue and 4 other cell types or tissues"/>
</dbReference>
<dbReference type="GO" id="GO:0005576">
    <property type="term" value="C:extracellular region"/>
    <property type="evidence" value="ECO:0007669"/>
    <property type="project" value="UniProtKB-SubCell"/>
</dbReference>
<dbReference type="GO" id="GO:0016779">
    <property type="term" value="F:nucleotidyltransferase activity"/>
    <property type="evidence" value="ECO:0007669"/>
    <property type="project" value="UniProtKB-KW"/>
</dbReference>
<evidence type="ECO:0000256" key="3">
    <source>
        <dbReference type="ARBA" id="ARBA00022525"/>
    </source>
</evidence>
<dbReference type="Pfam" id="PF01129">
    <property type="entry name" value="ART"/>
    <property type="match status" value="1"/>
</dbReference>
<name>H3A5Y5_LATCH</name>
<dbReference type="OMA" id="ARWHWAK"/>
<dbReference type="PROSITE" id="PS01291">
    <property type="entry name" value="ART"/>
    <property type="match status" value="1"/>
</dbReference>
<evidence type="ECO:0000256" key="9">
    <source>
        <dbReference type="ARBA" id="ARBA00022857"/>
    </source>
</evidence>
<dbReference type="GO" id="GO:0003950">
    <property type="term" value="F:NAD+ poly-ADP-ribosyltransferase activity"/>
    <property type="evidence" value="ECO:0007669"/>
    <property type="project" value="TreeGrafter"/>
</dbReference>
<dbReference type="eggNOG" id="ENOG502SKQR">
    <property type="taxonomic scope" value="Eukaryota"/>
</dbReference>
<reference evidence="15" key="2">
    <citation type="submission" date="2025-08" db="UniProtKB">
        <authorList>
            <consortium name="Ensembl"/>
        </authorList>
    </citation>
    <scope>IDENTIFICATION</scope>
</reference>
<evidence type="ECO:0000313" key="16">
    <source>
        <dbReference type="Proteomes" id="UP000008672"/>
    </source>
</evidence>
<organism evidence="15 16">
    <name type="scientific">Latimeria chalumnae</name>
    <name type="common">Coelacanth</name>
    <dbReference type="NCBI Taxonomy" id="7897"/>
    <lineage>
        <taxon>Eukaryota</taxon>
        <taxon>Metazoa</taxon>
        <taxon>Chordata</taxon>
        <taxon>Craniata</taxon>
        <taxon>Vertebrata</taxon>
        <taxon>Euteleostomi</taxon>
        <taxon>Coelacanthiformes</taxon>
        <taxon>Coelacanthidae</taxon>
        <taxon>Latimeria</taxon>
    </lineage>
</organism>
<dbReference type="InParanoid" id="H3A5Y5"/>
<keyword evidence="3" id="KW-0964">Secreted</keyword>
<dbReference type="Proteomes" id="UP000008672">
    <property type="component" value="Unassembled WGS sequence"/>
</dbReference>
<keyword evidence="10" id="KW-0843">Virulence</keyword>
<dbReference type="GO" id="GO:0106274">
    <property type="term" value="F:NAD+-protein-arginine ADP-ribosyltransferase activity"/>
    <property type="evidence" value="ECO:0007669"/>
    <property type="project" value="UniProtKB-EC"/>
</dbReference>
<dbReference type="FunFam" id="3.90.176.10:FF:000001">
    <property type="entry name" value="NAD(P)(+)--arginine ADP-ribosyltransferase"/>
    <property type="match status" value="1"/>
</dbReference>
<dbReference type="HOGENOM" id="CLU_059744_0_0_1"/>
<dbReference type="EC" id="2.4.2.31" evidence="14"/>
<evidence type="ECO:0000256" key="2">
    <source>
        <dbReference type="ARBA" id="ARBA00009558"/>
    </source>
</evidence>
<evidence type="ECO:0000256" key="7">
    <source>
        <dbReference type="ARBA" id="ARBA00022695"/>
    </source>
</evidence>
<evidence type="ECO:0000256" key="12">
    <source>
        <dbReference type="ARBA" id="ARBA00023157"/>
    </source>
</evidence>
<evidence type="ECO:0000256" key="13">
    <source>
        <dbReference type="ARBA" id="ARBA00047597"/>
    </source>
</evidence>
<dbReference type="AlphaFoldDB" id="H3A5Y5"/>
<accession>H3A5Y5</accession>
<dbReference type="PROSITE" id="PS51996">
    <property type="entry name" value="TR_MART"/>
    <property type="match status" value="1"/>
</dbReference>
<keyword evidence="7" id="KW-0548">Nucleotidyltransferase</keyword>
<evidence type="ECO:0000256" key="14">
    <source>
        <dbReference type="RuleBase" id="RU361228"/>
    </source>
</evidence>
<comment type="subcellular location">
    <subcellularLocation>
        <location evidence="1">Secreted</location>
    </subcellularLocation>
</comment>
<dbReference type="GO" id="GO:0090729">
    <property type="term" value="F:toxin activity"/>
    <property type="evidence" value="ECO:0007669"/>
    <property type="project" value="UniProtKB-KW"/>
</dbReference>
<keyword evidence="9 14" id="KW-0521">NADP</keyword>
<dbReference type="EMBL" id="AFYH01233978">
    <property type="status" value="NOT_ANNOTATED_CDS"/>
    <property type="molecule type" value="Genomic_DNA"/>
</dbReference>
<keyword evidence="8 14" id="KW-0732">Signal</keyword>
<evidence type="ECO:0000256" key="8">
    <source>
        <dbReference type="ARBA" id="ARBA00022729"/>
    </source>
</evidence>
<evidence type="ECO:0000256" key="1">
    <source>
        <dbReference type="ARBA" id="ARBA00004613"/>
    </source>
</evidence>
<evidence type="ECO:0000256" key="10">
    <source>
        <dbReference type="ARBA" id="ARBA00023026"/>
    </source>
</evidence>
<dbReference type="Ensembl" id="ENSLACT00000005102.1">
    <property type="protein sequence ID" value="ENSLACP00000005056.1"/>
    <property type="gene ID" value="ENSLACG00000004497.1"/>
</dbReference>
<keyword evidence="12" id="KW-1015">Disulfide bond</keyword>
<dbReference type="InterPro" id="IPR050999">
    <property type="entry name" value="ADP-ribosyltransferase_ARG"/>
</dbReference>
<feature type="chain" id="PRO_5005134161" description="NAD(P)(+)--arginine ADP-ribosyltransferase" evidence="14">
    <location>
        <begin position="23"/>
        <end position="283"/>
    </location>
</feature>
<reference evidence="16" key="1">
    <citation type="submission" date="2011-08" db="EMBL/GenBank/DDBJ databases">
        <title>The draft genome of Latimeria chalumnae.</title>
        <authorList>
            <person name="Di Palma F."/>
            <person name="Alfoldi J."/>
            <person name="Johnson J."/>
            <person name="Berlin A."/>
            <person name="Gnerre S."/>
            <person name="Jaffe D."/>
            <person name="MacCallum I."/>
            <person name="Young S."/>
            <person name="Walker B.J."/>
            <person name="Lander E."/>
            <person name="Lindblad-Toh K."/>
        </authorList>
    </citation>
    <scope>NUCLEOTIDE SEQUENCE [LARGE SCALE GENOMIC DNA]</scope>
    <source>
        <strain evidence="16">Wild caught</strain>
    </source>
</reference>
<feature type="signal peptide" evidence="14">
    <location>
        <begin position="1"/>
        <end position="22"/>
    </location>
</feature>
<protein>
    <recommendedName>
        <fullName evidence="14">NAD(P)(+)--arginine ADP-ribosyltransferase</fullName>
        <ecNumber evidence="14">2.4.2.31</ecNumber>
    </recommendedName>
    <alternativeName>
        <fullName evidence="14">Mono(ADP-ribosyl)transferase</fullName>
    </alternativeName>
</protein>
<evidence type="ECO:0000256" key="5">
    <source>
        <dbReference type="ARBA" id="ARBA00022676"/>
    </source>
</evidence>
<evidence type="ECO:0000313" key="15">
    <source>
        <dbReference type="Ensembl" id="ENSLACP00000005056.1"/>
    </source>
</evidence>
<keyword evidence="5 14" id="KW-0328">Glycosyltransferase</keyword>
<comment type="catalytic activity">
    <reaction evidence="13 14">
        <text>L-arginyl-[protein] + NAD(+) = N(omega)-(ADP-D-ribosyl)-L-arginyl-[protein] + nicotinamide + H(+)</text>
        <dbReference type="Rhea" id="RHEA:19149"/>
        <dbReference type="Rhea" id="RHEA-COMP:10532"/>
        <dbReference type="Rhea" id="RHEA-COMP:15087"/>
        <dbReference type="ChEBI" id="CHEBI:15378"/>
        <dbReference type="ChEBI" id="CHEBI:17154"/>
        <dbReference type="ChEBI" id="CHEBI:29965"/>
        <dbReference type="ChEBI" id="CHEBI:57540"/>
        <dbReference type="ChEBI" id="CHEBI:142554"/>
        <dbReference type="EC" id="2.4.2.31"/>
    </reaction>
</comment>
<comment type="similarity">
    <text evidence="2 14">Belongs to the Arg-specific ADP-ribosyltransferase family.</text>
</comment>
<sequence length="283" mass="32201">MKPLLLFCVLFALSILILEVRSQHRINLTMAPHSFDDQYIGCEDKMQITASQLFQSEQKKNAFQFAWDYAAKKWNTMFCPVANGSTDYCKAILKYTLNSSFAETFSSAMQEGGISSNSYLQSFHYKAFHFYLTRAIRFLKTKTNPPAGLLVYIGSNHHFIAKENDLIRFGQFMSASRCITEAQKFGSKTTFFITTQHGAFINPDSFFPAVDQVIIPPYEVFIVKEYMPITRDGIDKIIISLGSNGINSTYNCEYLKEEQIRFLGFGTRNTVLITNDLGIFTAL</sequence>
<evidence type="ECO:0000256" key="11">
    <source>
        <dbReference type="ARBA" id="ARBA00023027"/>
    </source>
</evidence>
<dbReference type="Gene3D" id="3.90.176.10">
    <property type="entry name" value="Toxin ADP-ribosyltransferase, Chain A, domain 1"/>
    <property type="match status" value="1"/>
</dbReference>
<keyword evidence="4" id="KW-0800">Toxin</keyword>
<keyword evidence="16" id="KW-1185">Reference proteome</keyword>
<evidence type="ECO:0000256" key="6">
    <source>
        <dbReference type="ARBA" id="ARBA00022679"/>
    </source>
</evidence>
<reference evidence="15" key="3">
    <citation type="submission" date="2025-09" db="UniProtKB">
        <authorList>
            <consortium name="Ensembl"/>
        </authorList>
    </citation>
    <scope>IDENTIFICATION</scope>
</reference>
<dbReference type="SUPFAM" id="SSF56399">
    <property type="entry name" value="ADP-ribosylation"/>
    <property type="match status" value="1"/>
</dbReference>
<dbReference type="PANTHER" id="PTHR10339">
    <property type="entry name" value="ADP-RIBOSYLTRANSFERASE"/>
    <property type="match status" value="1"/>
</dbReference>
<dbReference type="InterPro" id="IPR000768">
    <property type="entry name" value="ART"/>
</dbReference>
<dbReference type="PANTHER" id="PTHR10339:SF25">
    <property type="entry name" value="SECRETED EXOENZYME S"/>
    <property type="match status" value="1"/>
</dbReference>
<dbReference type="STRING" id="7897.ENSLACP00000005056"/>
<keyword evidence="6 14" id="KW-0808">Transferase</keyword>
<dbReference type="GeneTree" id="ENSGT01030000234601"/>
<keyword evidence="11 14" id="KW-0520">NAD</keyword>